<comment type="caution">
    <text evidence="1">The sequence shown here is derived from an EMBL/GenBank/DDBJ whole genome shotgun (WGS) entry which is preliminary data.</text>
</comment>
<keyword evidence="2" id="KW-1185">Reference proteome</keyword>
<gene>
    <name evidence="1" type="ORF">CIB95_10680</name>
</gene>
<reference evidence="2" key="1">
    <citation type="submission" date="2017-08" db="EMBL/GenBank/DDBJ databases">
        <authorList>
            <person name="Huang Z."/>
        </authorList>
    </citation>
    <scope>NUCLEOTIDE SEQUENCE [LARGE SCALE GENOMIC DNA]</scope>
    <source>
        <strain evidence="2">SA5d-4</strain>
    </source>
</reference>
<evidence type="ECO:0000313" key="1">
    <source>
        <dbReference type="EMBL" id="OZM56807.1"/>
    </source>
</evidence>
<evidence type="ECO:0000313" key="2">
    <source>
        <dbReference type="Proteomes" id="UP000217083"/>
    </source>
</evidence>
<reference evidence="1 2" key="2">
    <citation type="submission" date="2017-09" db="EMBL/GenBank/DDBJ databases">
        <title>Bacillus patelloidae sp. nov., isolated from the intestinal tract of a marine limpet.</title>
        <authorList>
            <person name="Liu R."/>
            <person name="Dong C."/>
            <person name="Shao Z."/>
        </authorList>
    </citation>
    <scope>NUCLEOTIDE SEQUENCE [LARGE SCALE GENOMIC DNA]</scope>
    <source>
        <strain evidence="1 2">SA5d-4</strain>
    </source>
</reference>
<dbReference type="EMBL" id="NPIA01000005">
    <property type="protein sequence ID" value="OZM56807.1"/>
    <property type="molecule type" value="Genomic_DNA"/>
</dbReference>
<dbReference type="AlphaFoldDB" id="A0A263BTZ6"/>
<accession>A0A263BTZ6</accession>
<dbReference type="Proteomes" id="UP000217083">
    <property type="component" value="Unassembled WGS sequence"/>
</dbReference>
<protein>
    <submittedName>
        <fullName evidence="1">Uncharacterized protein</fullName>
    </submittedName>
</protein>
<name>A0A263BTZ6_9BACI</name>
<sequence length="60" mass="6484">MTSQAIIEVWGDTKEVFEQFGIAINSKQLQTLVSGEKLQKLLKALNDKVGSSSNTCIEGG</sequence>
<organism evidence="1 2">
    <name type="scientific">Lottiidibacillus patelloidae</name>
    <dbReference type="NCBI Taxonomy" id="2670334"/>
    <lineage>
        <taxon>Bacteria</taxon>
        <taxon>Bacillati</taxon>
        <taxon>Bacillota</taxon>
        <taxon>Bacilli</taxon>
        <taxon>Bacillales</taxon>
        <taxon>Bacillaceae</taxon>
        <taxon>Lottiidibacillus</taxon>
    </lineage>
</organism>
<proteinExistence type="predicted"/>